<keyword evidence="7" id="KW-1185">Reference proteome</keyword>
<evidence type="ECO:0000313" key="1">
    <source>
        <dbReference type="EMBL" id="GFH88338.1"/>
    </source>
</evidence>
<dbReference type="GeneID" id="93045655"/>
<keyword evidence="2" id="KW-0418">Kinase</keyword>
<dbReference type="RefSeq" id="WP_024986036.1">
    <property type="nucleotide sequence ID" value="NZ_BLLS01000190.1"/>
</dbReference>
<dbReference type="GO" id="GO:0004674">
    <property type="term" value="F:protein serine/threonine kinase activity"/>
    <property type="evidence" value="ECO:0007669"/>
    <property type="project" value="UniProtKB-KW"/>
</dbReference>
<evidence type="ECO:0000313" key="8">
    <source>
        <dbReference type="Proteomes" id="UP000491181"/>
    </source>
</evidence>
<dbReference type="EMBL" id="RAZM01000026">
    <property type="protein sequence ID" value="RLT80125.1"/>
    <property type="molecule type" value="Genomic_DNA"/>
</dbReference>
<gene>
    <name evidence="2" type="ORF">D7Y07_09800</name>
    <name evidence="3" type="ORF">E4T97_05300</name>
    <name evidence="4" type="ORF">E5356_00250</name>
    <name evidence="1" type="ORF">IMSAGC001_03780</name>
</gene>
<dbReference type="EMBL" id="BLLS01000190">
    <property type="protein sequence ID" value="GFH88338.1"/>
    <property type="molecule type" value="Genomic_DNA"/>
</dbReference>
<dbReference type="STRING" id="1235814.GCA_000613385_04874"/>
<evidence type="ECO:0000313" key="6">
    <source>
        <dbReference type="Proteomes" id="UP000298073"/>
    </source>
</evidence>
<proteinExistence type="predicted"/>
<dbReference type="EMBL" id="SRZA01000001">
    <property type="protein sequence ID" value="TGY08700.1"/>
    <property type="molecule type" value="Genomic_DNA"/>
</dbReference>
<reference evidence="1 8" key="4">
    <citation type="journal article" date="2020" name="Microbiome">
        <title>Single-cell genomics of uncultured bacteria reveals dietary fiber responders in the mouse gut microbiota.</title>
        <authorList>
            <person name="Chijiiwa R."/>
            <person name="Hosokawa M."/>
            <person name="Kogawa M."/>
            <person name="Nishikawa Y."/>
            <person name="Ide K."/>
            <person name="Sakanashi C."/>
            <person name="Takahashi K."/>
            <person name="Takeyama H."/>
        </authorList>
    </citation>
    <scope>NUCLEOTIDE SEQUENCE [LARGE SCALE GENOMIC DNA]</scope>
    <source>
        <strain evidence="1">IMSAGC_001</strain>
    </source>
</reference>
<organism evidence="2 5">
    <name type="scientific">Bacteroides acidifaciens</name>
    <dbReference type="NCBI Taxonomy" id="85831"/>
    <lineage>
        <taxon>Bacteria</taxon>
        <taxon>Pseudomonadati</taxon>
        <taxon>Bacteroidota</taxon>
        <taxon>Bacteroidia</taxon>
        <taxon>Bacteroidales</taxon>
        <taxon>Bacteroidaceae</taxon>
        <taxon>Bacteroides</taxon>
    </lineage>
</organism>
<keyword evidence="2" id="KW-0808">Transferase</keyword>
<accession>A0A3L8A7G0</accession>
<dbReference type="OrthoDB" id="9773772at2"/>
<dbReference type="PROSITE" id="PS00109">
    <property type="entry name" value="PROTEIN_KINASE_TYR"/>
    <property type="match status" value="1"/>
</dbReference>
<sequence>MRVIVNPKYENLRKEIECIPDSFGDKGDIVYNDRNVLKRIDLHGVDIVVKSFKKPHIINRIVYSFFRRSKAERSFIYSMAVQEHGFDVPEPIAMIEKFHRGLLSESYYICGYDAGKTVRDLMDGEVKGNEDKLSAFAHYTVLLHQAGILHLDYSPGNILIHQGSNGEYTFSLVDVNRMQLLPEIDCDTVCRNMCRLCISREVLSYIMREYAALREWNREETVKLALHYSDQFFTNYIYRRAAKRDESKRIVSHVVLFRLYRATRRLFYWERHISSLLLKEESRIYHKYLYKYDYCNLLAPDYQL</sequence>
<evidence type="ECO:0000313" key="3">
    <source>
        <dbReference type="EMBL" id="TFU51467.1"/>
    </source>
</evidence>
<reference evidence="3 6" key="2">
    <citation type="submission" date="2019-03" db="EMBL/GenBank/DDBJ databases">
        <title>Diversity of the mouse oral microbiome.</title>
        <authorList>
            <person name="Joseph S."/>
            <person name="Aduse-Opoku J."/>
            <person name="Curtis M."/>
            <person name="Wade W."/>
            <person name="Hashim A."/>
        </authorList>
    </citation>
    <scope>NUCLEOTIDE SEQUENCE [LARGE SCALE GENOMIC DNA]</scope>
    <source>
        <strain evidence="3 6">P2318</strain>
    </source>
</reference>
<evidence type="ECO:0000313" key="4">
    <source>
        <dbReference type="EMBL" id="TGY08700.1"/>
    </source>
</evidence>
<protein>
    <submittedName>
        <fullName evidence="2">Serine/threonine protein kinase</fullName>
    </submittedName>
</protein>
<reference evidence="4 7" key="3">
    <citation type="submission" date="2019-04" db="EMBL/GenBank/DDBJ databases">
        <title>Microbes associate with the intestines of laboratory mice.</title>
        <authorList>
            <person name="Navarre W."/>
            <person name="Wong E."/>
            <person name="Huang K."/>
            <person name="Tropini C."/>
            <person name="Ng K."/>
            <person name="Yu B."/>
        </authorList>
    </citation>
    <scope>NUCLEOTIDE SEQUENCE [LARGE SCALE GENOMIC DNA]</scope>
    <source>
        <strain evidence="4 7">NM70_E10</strain>
    </source>
</reference>
<dbReference type="Proteomes" id="UP000267159">
    <property type="component" value="Unassembled WGS sequence"/>
</dbReference>
<dbReference type="AlphaFoldDB" id="A0A3L8A7G0"/>
<dbReference type="InterPro" id="IPR011009">
    <property type="entry name" value="Kinase-like_dom_sf"/>
</dbReference>
<dbReference type="Proteomes" id="UP000298073">
    <property type="component" value="Unassembled WGS sequence"/>
</dbReference>
<dbReference type="Proteomes" id="UP000305751">
    <property type="component" value="Unassembled WGS sequence"/>
</dbReference>
<keyword evidence="2" id="KW-0723">Serine/threonine-protein kinase</keyword>
<comment type="caution">
    <text evidence="2">The sequence shown here is derived from an EMBL/GenBank/DDBJ whole genome shotgun (WGS) entry which is preliminary data.</text>
</comment>
<dbReference type="EMBL" id="SPPV01000007">
    <property type="protein sequence ID" value="TFU51467.1"/>
    <property type="molecule type" value="Genomic_DNA"/>
</dbReference>
<dbReference type="SUPFAM" id="SSF56112">
    <property type="entry name" value="Protein kinase-like (PK-like)"/>
    <property type="match status" value="1"/>
</dbReference>
<evidence type="ECO:0000313" key="5">
    <source>
        <dbReference type="Proteomes" id="UP000267159"/>
    </source>
</evidence>
<reference evidence="2 5" key="1">
    <citation type="submission" date="2018-09" db="EMBL/GenBank/DDBJ databases">
        <title>Murine metabolic-syndrome-specific gut microbial biobank.</title>
        <authorList>
            <person name="Liu C."/>
        </authorList>
    </citation>
    <scope>NUCLEOTIDE SEQUENCE [LARGE SCALE GENOMIC DNA]</scope>
    <source>
        <strain evidence="2 5">0.1X-D8-26</strain>
    </source>
</reference>
<evidence type="ECO:0000313" key="7">
    <source>
        <dbReference type="Proteomes" id="UP000305751"/>
    </source>
</evidence>
<dbReference type="Proteomes" id="UP000491181">
    <property type="component" value="Unassembled WGS sequence"/>
</dbReference>
<name>A0A3L8A7G0_9BACE</name>
<evidence type="ECO:0000313" key="2">
    <source>
        <dbReference type="EMBL" id="RLT80125.1"/>
    </source>
</evidence>
<dbReference type="InterPro" id="IPR008266">
    <property type="entry name" value="Tyr_kinase_AS"/>
</dbReference>